<dbReference type="GO" id="GO:0030983">
    <property type="term" value="F:mismatched DNA binding"/>
    <property type="evidence" value="ECO:0007669"/>
    <property type="project" value="InterPro"/>
</dbReference>
<dbReference type="InterPro" id="IPR027417">
    <property type="entry name" value="P-loop_NTPase"/>
</dbReference>
<evidence type="ECO:0000256" key="3">
    <source>
        <dbReference type="ARBA" id="ARBA00023125"/>
    </source>
</evidence>
<dbReference type="EMBL" id="UOET01000498">
    <property type="protein sequence ID" value="VAW30300.1"/>
    <property type="molecule type" value="Genomic_DNA"/>
</dbReference>
<gene>
    <name evidence="5" type="ORF">MNBD_BACTEROID07-593</name>
</gene>
<dbReference type="Pfam" id="PF00488">
    <property type="entry name" value="MutS_V"/>
    <property type="match status" value="1"/>
</dbReference>
<reference evidence="5" key="1">
    <citation type="submission" date="2018-06" db="EMBL/GenBank/DDBJ databases">
        <authorList>
            <person name="Zhirakovskaya E."/>
        </authorList>
    </citation>
    <scope>NUCLEOTIDE SEQUENCE</scope>
</reference>
<dbReference type="SUPFAM" id="SSF52540">
    <property type="entry name" value="P-loop containing nucleoside triphosphate hydrolases"/>
    <property type="match status" value="1"/>
</dbReference>
<evidence type="ECO:0000313" key="5">
    <source>
        <dbReference type="EMBL" id="VAW30300.1"/>
    </source>
</evidence>
<dbReference type="AlphaFoldDB" id="A0A3B0UMF2"/>
<sequence length="296" mass="33837">MKGDPSGILWTIFEIIKIYFLLEPIFLFRLLRRIENHEKELQEAFEFVGLVDEVVSLTSLRAGLPFYCRPEIISDVKEMHFTDIYLPIIAGCVSNSLDVQGKSILITGSNMSGKTTFIRAVGINTLMGLTLNTCFARTFASPKVYLYSAILMNDDLMNDKSFYLEEVQTIKEMIEVSHQDGPNLFLLDEIYKGTNTVERVSGGKAVLSWLNNGDNLVFISTHDIELTELLEEEYSLYHFSEQVDSRNVSFDYKIRAGKMKTRNAIKILEVNGYPPELIAEARQLSFEMDKHRQKFA</sequence>
<dbReference type="InterPro" id="IPR045076">
    <property type="entry name" value="MutS"/>
</dbReference>
<name>A0A3B0UMF2_9ZZZZ</name>
<evidence type="ECO:0000259" key="4">
    <source>
        <dbReference type="SMART" id="SM00534"/>
    </source>
</evidence>
<dbReference type="GO" id="GO:0005524">
    <property type="term" value="F:ATP binding"/>
    <property type="evidence" value="ECO:0007669"/>
    <property type="project" value="UniProtKB-KW"/>
</dbReference>
<keyword evidence="3" id="KW-0238">DNA-binding</keyword>
<evidence type="ECO:0000256" key="2">
    <source>
        <dbReference type="ARBA" id="ARBA00022840"/>
    </source>
</evidence>
<feature type="domain" description="DNA mismatch repair proteins mutS family" evidence="4">
    <location>
        <begin position="101"/>
        <end position="286"/>
    </location>
</feature>
<dbReference type="GO" id="GO:0005829">
    <property type="term" value="C:cytosol"/>
    <property type="evidence" value="ECO:0007669"/>
    <property type="project" value="TreeGrafter"/>
</dbReference>
<dbReference type="Gene3D" id="3.40.50.300">
    <property type="entry name" value="P-loop containing nucleotide triphosphate hydrolases"/>
    <property type="match status" value="1"/>
</dbReference>
<keyword evidence="2" id="KW-0067">ATP-binding</keyword>
<dbReference type="PANTHER" id="PTHR11361:SF152">
    <property type="entry name" value="DNA MISMATCH REPAIR PROTEIN"/>
    <property type="match status" value="1"/>
</dbReference>
<dbReference type="SMART" id="SM00534">
    <property type="entry name" value="MUTSac"/>
    <property type="match status" value="1"/>
</dbReference>
<organism evidence="5">
    <name type="scientific">hydrothermal vent metagenome</name>
    <dbReference type="NCBI Taxonomy" id="652676"/>
    <lineage>
        <taxon>unclassified sequences</taxon>
        <taxon>metagenomes</taxon>
        <taxon>ecological metagenomes</taxon>
    </lineage>
</organism>
<dbReference type="GO" id="GO:0006298">
    <property type="term" value="P:mismatch repair"/>
    <property type="evidence" value="ECO:0007669"/>
    <property type="project" value="InterPro"/>
</dbReference>
<dbReference type="GO" id="GO:0140664">
    <property type="term" value="F:ATP-dependent DNA damage sensor activity"/>
    <property type="evidence" value="ECO:0007669"/>
    <property type="project" value="InterPro"/>
</dbReference>
<protein>
    <submittedName>
        <fullName evidence="5">MutS-related protein, family 1</fullName>
    </submittedName>
</protein>
<dbReference type="PANTHER" id="PTHR11361">
    <property type="entry name" value="DNA MISMATCH REPAIR PROTEIN MUTS FAMILY MEMBER"/>
    <property type="match status" value="1"/>
</dbReference>
<dbReference type="InterPro" id="IPR000432">
    <property type="entry name" value="DNA_mismatch_repair_MutS_C"/>
</dbReference>
<accession>A0A3B0UMF2</accession>
<proteinExistence type="predicted"/>
<evidence type="ECO:0000256" key="1">
    <source>
        <dbReference type="ARBA" id="ARBA00022741"/>
    </source>
</evidence>
<keyword evidence="1" id="KW-0547">Nucleotide-binding</keyword>